<sequence length="301" mass="33480">MIRIVLRLSQPLLLGLLLGACQPDNPGKQTAAAAAQQLTDDLGRHLTVPAHPRRILALAASMTEMLYAVADTATIVGRTQVCDFPRAVLRKPVVNSYPLDLEGLVRLHPDVVFTTDGITSLDDAARLEKLGIPVYYQKYDKATDVLRGLRDLGRILGRVPQARRLTDSLAAELQQLRAAPPVGPRPRVLAITWQDPIYVYGQNTLFTDKISLAGGQNAVVEKFPQPYPALTREYILQLNPDVLIGGSFGKLDSTFFRKYPELKRIRAYQTRRVFAITGDLMERPGPRVAQSVRELQRLLRP</sequence>
<feature type="domain" description="Fe/B12 periplasmic-binding" evidence="2">
    <location>
        <begin position="54"/>
        <end position="301"/>
    </location>
</feature>
<dbReference type="SUPFAM" id="SSF53807">
    <property type="entry name" value="Helical backbone' metal receptor"/>
    <property type="match status" value="1"/>
</dbReference>
<dbReference type="NCBIfam" id="NF038402">
    <property type="entry name" value="TroA_like"/>
    <property type="match status" value="1"/>
</dbReference>
<dbReference type="RefSeq" id="WP_345108302.1">
    <property type="nucleotide sequence ID" value="NZ_BAABDH010000002.1"/>
</dbReference>
<comment type="caution">
    <text evidence="3">The sequence shown here is derived from an EMBL/GenBank/DDBJ whole genome shotgun (WGS) entry which is preliminary data.</text>
</comment>
<dbReference type="InterPro" id="IPR050902">
    <property type="entry name" value="ABC_Transporter_SBP"/>
</dbReference>
<evidence type="ECO:0000259" key="2">
    <source>
        <dbReference type="PROSITE" id="PS50983"/>
    </source>
</evidence>
<dbReference type="Proteomes" id="UP001499909">
    <property type="component" value="Unassembled WGS sequence"/>
</dbReference>
<dbReference type="PANTHER" id="PTHR30535">
    <property type="entry name" value="VITAMIN B12-BINDING PROTEIN"/>
    <property type="match status" value="1"/>
</dbReference>
<dbReference type="Gene3D" id="3.40.50.1980">
    <property type="entry name" value="Nitrogenase molybdenum iron protein domain"/>
    <property type="match status" value="2"/>
</dbReference>
<evidence type="ECO:0000256" key="1">
    <source>
        <dbReference type="ARBA" id="ARBA00022729"/>
    </source>
</evidence>
<reference evidence="4" key="1">
    <citation type="journal article" date="2019" name="Int. J. Syst. Evol. Microbiol.">
        <title>The Global Catalogue of Microorganisms (GCM) 10K type strain sequencing project: providing services to taxonomists for standard genome sequencing and annotation.</title>
        <authorList>
            <consortium name="The Broad Institute Genomics Platform"/>
            <consortium name="The Broad Institute Genome Sequencing Center for Infectious Disease"/>
            <person name="Wu L."/>
            <person name="Ma J."/>
        </authorList>
    </citation>
    <scope>NUCLEOTIDE SEQUENCE [LARGE SCALE GENOMIC DNA]</scope>
    <source>
        <strain evidence="4">JCM 17214</strain>
    </source>
</reference>
<organism evidence="3 4">
    <name type="scientific">Hymenobacter algoricola</name>
    <dbReference type="NCBI Taxonomy" id="486267"/>
    <lineage>
        <taxon>Bacteria</taxon>
        <taxon>Pseudomonadati</taxon>
        <taxon>Bacteroidota</taxon>
        <taxon>Cytophagia</taxon>
        <taxon>Cytophagales</taxon>
        <taxon>Hymenobacteraceae</taxon>
        <taxon>Hymenobacter</taxon>
    </lineage>
</organism>
<dbReference type="PROSITE" id="PS50983">
    <property type="entry name" value="FE_B12_PBP"/>
    <property type="match status" value="1"/>
</dbReference>
<dbReference type="PANTHER" id="PTHR30535:SF34">
    <property type="entry name" value="MOLYBDATE-BINDING PROTEIN MOLA"/>
    <property type="match status" value="1"/>
</dbReference>
<dbReference type="PROSITE" id="PS51257">
    <property type="entry name" value="PROKAR_LIPOPROTEIN"/>
    <property type="match status" value="1"/>
</dbReference>
<accession>A0ABP7M9D5</accession>
<keyword evidence="1" id="KW-0732">Signal</keyword>
<dbReference type="InterPro" id="IPR002491">
    <property type="entry name" value="ABC_transptr_periplasmic_BD"/>
</dbReference>
<dbReference type="InterPro" id="IPR054828">
    <property type="entry name" value="Vit_B12_bind_prot"/>
</dbReference>
<name>A0ABP7M9D5_9BACT</name>
<dbReference type="Pfam" id="PF01497">
    <property type="entry name" value="Peripla_BP_2"/>
    <property type="match status" value="1"/>
</dbReference>
<dbReference type="EMBL" id="BAABDH010000002">
    <property type="protein sequence ID" value="GAA3917371.1"/>
    <property type="molecule type" value="Genomic_DNA"/>
</dbReference>
<keyword evidence="4" id="KW-1185">Reference proteome</keyword>
<keyword evidence="3" id="KW-0675">Receptor</keyword>
<gene>
    <name evidence="3" type="ORF">GCM10022406_00210</name>
</gene>
<evidence type="ECO:0000313" key="3">
    <source>
        <dbReference type="EMBL" id="GAA3917371.1"/>
    </source>
</evidence>
<proteinExistence type="predicted"/>
<evidence type="ECO:0000313" key="4">
    <source>
        <dbReference type="Proteomes" id="UP001499909"/>
    </source>
</evidence>
<protein>
    <submittedName>
        <fullName evidence="3">Helical backbone metal receptor</fullName>
    </submittedName>
</protein>